<proteinExistence type="predicted"/>
<name>A0AAU8CDI9_9EURY</name>
<reference evidence="1" key="1">
    <citation type="submission" date="2024-06" db="EMBL/GenBank/DDBJ databases">
        <title>Genome Sequence of an extremely halophilic archaeon isolated from Permian era halite, Salado Formation, Carlsbad, New Mexico: Halobacterium sp. strain NMX12-1.</title>
        <authorList>
            <person name="Sotoa L."/>
            <person name="DasSarma P."/>
            <person name="Anton B.P."/>
            <person name="Vincze T."/>
            <person name="Verma I."/>
            <person name="Eralp B."/>
            <person name="Powers D.W."/>
            <person name="Dozier B.L."/>
            <person name="Roberts R.J."/>
            <person name="DasSarma S."/>
        </authorList>
    </citation>
    <scope>NUCLEOTIDE SEQUENCE</scope>
    <source>
        <strain evidence="1">NMX12-1</strain>
    </source>
</reference>
<protein>
    <recommendedName>
        <fullName evidence="2">DUF4395 domain-containing protein</fullName>
    </recommendedName>
</protein>
<evidence type="ECO:0008006" key="2">
    <source>
        <dbReference type="Google" id="ProtNLM"/>
    </source>
</evidence>
<dbReference type="KEGG" id="hanx:ABSL23_01695"/>
<accession>A0AAU8CDI9</accession>
<dbReference type="GeneID" id="91107823"/>
<dbReference type="AlphaFoldDB" id="A0AAU8CDI9"/>
<dbReference type="RefSeq" id="WP_353634515.1">
    <property type="nucleotide sequence ID" value="NZ_CP159204.1"/>
</dbReference>
<gene>
    <name evidence="1" type="ORF">ABSL23_01695</name>
</gene>
<dbReference type="EMBL" id="CP159204">
    <property type="protein sequence ID" value="XCF16742.1"/>
    <property type="molecule type" value="Genomic_DNA"/>
</dbReference>
<sequence length="122" mass="11943">MVGRRTLEFAVGIVAAAVVSGGLSLYVAMPYALAVGLAAGTPSLIRTSTRLDRDAYDAAKSSTEQVVDGALAAGATAAVGLGGGYAVLSAGITGPVASAVAAAVGVFAGQATFYARNREHLG</sequence>
<evidence type="ECO:0000313" key="1">
    <source>
        <dbReference type="EMBL" id="XCF16742.1"/>
    </source>
</evidence>
<organism evidence="1">
    <name type="scientific">Halobacterium sp. NMX12-1</name>
    <dbReference type="NCBI Taxonomy" id="3166650"/>
    <lineage>
        <taxon>Archaea</taxon>
        <taxon>Methanobacteriati</taxon>
        <taxon>Methanobacteriota</taxon>
        <taxon>Stenosarchaea group</taxon>
        <taxon>Halobacteria</taxon>
        <taxon>Halobacteriales</taxon>
        <taxon>Halobacteriaceae</taxon>
        <taxon>Halobacterium</taxon>
    </lineage>
</organism>